<name>W9S2L5_9ROSA</name>
<dbReference type="EMBL" id="KE345984">
    <property type="protein sequence ID" value="EXC22883.1"/>
    <property type="molecule type" value="Genomic_DNA"/>
</dbReference>
<dbReference type="Proteomes" id="UP000030645">
    <property type="component" value="Unassembled WGS sequence"/>
</dbReference>
<gene>
    <name evidence="1" type="ORF">L484_007492</name>
</gene>
<proteinExistence type="predicted"/>
<evidence type="ECO:0000313" key="1">
    <source>
        <dbReference type="EMBL" id="EXC22883.1"/>
    </source>
</evidence>
<evidence type="ECO:0000313" key="2">
    <source>
        <dbReference type="Proteomes" id="UP000030645"/>
    </source>
</evidence>
<accession>W9S2L5</accession>
<reference evidence="2" key="1">
    <citation type="submission" date="2013-01" db="EMBL/GenBank/DDBJ databases">
        <title>Draft Genome Sequence of a Mulberry Tree, Morus notabilis C.K. Schneid.</title>
        <authorList>
            <person name="He N."/>
            <person name="Zhao S."/>
        </authorList>
    </citation>
    <scope>NUCLEOTIDE SEQUENCE</scope>
</reference>
<organism evidence="1 2">
    <name type="scientific">Morus notabilis</name>
    <dbReference type="NCBI Taxonomy" id="981085"/>
    <lineage>
        <taxon>Eukaryota</taxon>
        <taxon>Viridiplantae</taxon>
        <taxon>Streptophyta</taxon>
        <taxon>Embryophyta</taxon>
        <taxon>Tracheophyta</taxon>
        <taxon>Spermatophyta</taxon>
        <taxon>Magnoliopsida</taxon>
        <taxon>eudicotyledons</taxon>
        <taxon>Gunneridae</taxon>
        <taxon>Pentapetalae</taxon>
        <taxon>rosids</taxon>
        <taxon>fabids</taxon>
        <taxon>Rosales</taxon>
        <taxon>Moraceae</taxon>
        <taxon>Moreae</taxon>
        <taxon>Morus</taxon>
    </lineage>
</organism>
<sequence>MREIGDKSNLKKAVAETGEETERLIKRKKAEWWRELQRRKSRVRERALELDIFEEDDDLRDVSSVLSPVFHASHRATLHESSQEHTFFLSRRLVLLRFSLSFSLSKIRAKLQISPSTGAEITSACAR</sequence>
<keyword evidence="2" id="KW-1185">Reference proteome</keyword>
<dbReference type="AlphaFoldDB" id="W9S2L5"/>
<protein>
    <submittedName>
        <fullName evidence="1">Uncharacterized protein</fullName>
    </submittedName>
</protein>